<evidence type="ECO:0000313" key="8">
    <source>
        <dbReference type="EMBL" id="MFD1370664.1"/>
    </source>
</evidence>
<gene>
    <name evidence="8" type="primary">chrA</name>
    <name evidence="8" type="ORF">ACFQ5G_35455</name>
</gene>
<feature type="transmembrane region" description="Helical" evidence="7">
    <location>
        <begin position="196"/>
        <end position="214"/>
    </location>
</feature>
<feature type="transmembrane region" description="Helical" evidence="7">
    <location>
        <begin position="364"/>
        <end position="384"/>
    </location>
</feature>
<keyword evidence="6 7" id="KW-0472">Membrane</keyword>
<comment type="subcellular location">
    <subcellularLocation>
        <location evidence="1">Cell membrane</location>
        <topology evidence="1">Multi-pass membrane protein</topology>
    </subcellularLocation>
</comment>
<evidence type="ECO:0000256" key="1">
    <source>
        <dbReference type="ARBA" id="ARBA00004651"/>
    </source>
</evidence>
<keyword evidence="3" id="KW-1003">Cell membrane</keyword>
<keyword evidence="5 7" id="KW-1133">Transmembrane helix</keyword>
<evidence type="ECO:0000256" key="2">
    <source>
        <dbReference type="ARBA" id="ARBA00005262"/>
    </source>
</evidence>
<dbReference type="InterPro" id="IPR014047">
    <property type="entry name" value="Chr_Tranpt_l_chain"/>
</dbReference>
<sequence length="386" mass="39331">MTVTTPRAGLGTVLAQWGRIGCIGFGGPPAHIALLRKLCVDDRGWLDAREFEDAVAACNLLPGPSSTQLAIYCAWRVRGRTGALVGGAAFILPGLVAILALAVLFLGDPPTWVRAAGAGAGAAVAAIAVQAGWSLMPPGWQRAAERSSRLRWSIYLLLGAVAAATVGPWLVLLLVACGVAEVIVQRVPPPRPGRRATVPLLAATATGTGVLAALSWTALKVGALSYGGGFVIIPLMQADAVDQHHWMTAAEFLNAVALGQITPGPVVHTVAVVGYAAAGLGGGLLAALVAFSPSFTFILLGAHRFDRLRGNTYIRAFLDGAGPAAIGAILGSAIPLARALTEPWQFAVLAGAAILTLGLRRGPVLTLLSAAAAGVAIVLTGGPLPH</sequence>
<dbReference type="InterPro" id="IPR052518">
    <property type="entry name" value="CHR_Transporter"/>
</dbReference>
<dbReference type="RefSeq" id="WP_317793573.1">
    <property type="nucleotide sequence ID" value="NZ_AP028461.1"/>
</dbReference>
<reference evidence="9" key="1">
    <citation type="journal article" date="2019" name="Int. J. Syst. Evol. Microbiol.">
        <title>The Global Catalogue of Microorganisms (GCM) 10K type strain sequencing project: providing services to taxonomists for standard genome sequencing and annotation.</title>
        <authorList>
            <consortium name="The Broad Institute Genomics Platform"/>
            <consortium name="The Broad Institute Genome Sequencing Center for Infectious Disease"/>
            <person name="Wu L."/>
            <person name="Ma J."/>
        </authorList>
    </citation>
    <scope>NUCLEOTIDE SEQUENCE [LARGE SCALE GENOMIC DNA]</scope>
    <source>
        <strain evidence="9">CCM 7526</strain>
    </source>
</reference>
<proteinExistence type="inferred from homology"/>
<dbReference type="NCBIfam" id="TIGR00937">
    <property type="entry name" value="2A51"/>
    <property type="match status" value="1"/>
</dbReference>
<evidence type="ECO:0000256" key="7">
    <source>
        <dbReference type="SAM" id="Phobius"/>
    </source>
</evidence>
<dbReference type="PIRSF" id="PIRSF004810">
    <property type="entry name" value="ChrA"/>
    <property type="match status" value="1"/>
</dbReference>
<evidence type="ECO:0000256" key="6">
    <source>
        <dbReference type="ARBA" id="ARBA00023136"/>
    </source>
</evidence>
<feature type="transmembrane region" description="Helical" evidence="7">
    <location>
        <begin position="312"/>
        <end position="337"/>
    </location>
</feature>
<evidence type="ECO:0000256" key="3">
    <source>
        <dbReference type="ARBA" id="ARBA00022475"/>
    </source>
</evidence>
<feature type="transmembrane region" description="Helical" evidence="7">
    <location>
        <begin position="221"/>
        <end position="238"/>
    </location>
</feature>
<accession>A0ABW4AJL7</accession>
<protein>
    <submittedName>
        <fullName evidence="8">Chromate efflux transporter</fullName>
    </submittedName>
</protein>
<feature type="transmembrane region" description="Helical" evidence="7">
    <location>
        <begin position="343"/>
        <end position="359"/>
    </location>
</feature>
<evidence type="ECO:0000256" key="4">
    <source>
        <dbReference type="ARBA" id="ARBA00022692"/>
    </source>
</evidence>
<comment type="similarity">
    <text evidence="2">Belongs to the chromate ion transporter (CHR) (TC 2.A.51) family.</text>
</comment>
<feature type="transmembrane region" description="Helical" evidence="7">
    <location>
        <begin position="84"/>
        <end position="106"/>
    </location>
</feature>
<dbReference type="InterPro" id="IPR003370">
    <property type="entry name" value="Chromate_transpt"/>
</dbReference>
<comment type="caution">
    <text evidence="8">The sequence shown here is derived from an EMBL/GenBank/DDBJ whole genome shotgun (WGS) entry which is preliminary data.</text>
</comment>
<feature type="transmembrane region" description="Helical" evidence="7">
    <location>
        <begin position="154"/>
        <end position="184"/>
    </location>
</feature>
<keyword evidence="9" id="KW-1185">Reference proteome</keyword>
<dbReference type="Pfam" id="PF02417">
    <property type="entry name" value="Chromate_transp"/>
    <property type="match status" value="2"/>
</dbReference>
<name>A0ABW4AJL7_9ACTN</name>
<dbReference type="EMBL" id="JBHTMK010000044">
    <property type="protein sequence ID" value="MFD1370664.1"/>
    <property type="molecule type" value="Genomic_DNA"/>
</dbReference>
<evidence type="ECO:0000313" key="9">
    <source>
        <dbReference type="Proteomes" id="UP001597183"/>
    </source>
</evidence>
<dbReference type="PANTHER" id="PTHR43663:SF1">
    <property type="entry name" value="CHROMATE TRANSPORTER"/>
    <property type="match status" value="1"/>
</dbReference>
<keyword evidence="4 7" id="KW-0812">Transmembrane</keyword>
<dbReference type="PANTHER" id="PTHR43663">
    <property type="entry name" value="CHROMATE TRANSPORT PROTEIN-RELATED"/>
    <property type="match status" value="1"/>
</dbReference>
<organism evidence="8 9">
    <name type="scientific">Actinoplanes sichuanensis</name>
    <dbReference type="NCBI Taxonomy" id="512349"/>
    <lineage>
        <taxon>Bacteria</taxon>
        <taxon>Bacillati</taxon>
        <taxon>Actinomycetota</taxon>
        <taxon>Actinomycetes</taxon>
        <taxon>Micromonosporales</taxon>
        <taxon>Micromonosporaceae</taxon>
        <taxon>Actinoplanes</taxon>
    </lineage>
</organism>
<dbReference type="Proteomes" id="UP001597183">
    <property type="component" value="Unassembled WGS sequence"/>
</dbReference>
<feature type="transmembrane region" description="Helical" evidence="7">
    <location>
        <begin position="112"/>
        <end position="133"/>
    </location>
</feature>
<feature type="transmembrane region" description="Helical" evidence="7">
    <location>
        <begin position="272"/>
        <end position="300"/>
    </location>
</feature>
<evidence type="ECO:0000256" key="5">
    <source>
        <dbReference type="ARBA" id="ARBA00022989"/>
    </source>
</evidence>